<keyword evidence="1" id="KW-0472">Membrane</keyword>
<keyword evidence="1" id="KW-0812">Transmembrane</keyword>
<dbReference type="RefSeq" id="WP_082421343.1">
    <property type="nucleotide sequence ID" value="NZ_JRLF01000015.1"/>
</dbReference>
<reference evidence="2 3" key="1">
    <citation type="submission" date="2014-09" db="EMBL/GenBank/DDBJ databases">
        <title>Genome sequence of Flavobacterium aquidurense RC62.</title>
        <authorList>
            <person name="Kim J.F."/>
            <person name="Kwak M.-J."/>
        </authorList>
    </citation>
    <scope>NUCLEOTIDE SEQUENCE [LARGE SCALE GENOMIC DNA]</scope>
    <source>
        <strain evidence="2 3">RC62</strain>
    </source>
</reference>
<dbReference type="Proteomes" id="UP000050443">
    <property type="component" value="Unassembled WGS sequence"/>
</dbReference>
<evidence type="ECO:0000313" key="2">
    <source>
        <dbReference type="EMBL" id="KQB37729.1"/>
    </source>
</evidence>
<sequence>MKKTLLFLFLISIFIPKIIAQKNDTIAAYYDKVEKSFKYETGKISLAEGEGTLNVPKGFKFLNAEQTQNVLSNLWGNPEDKTVLGSLVPDGKGVTHSNSWMFVISYQGDGFVKDDDAGDIDYDDLLKTMKEDVVAENEERKKGGYEEVQLIGWASKPYYDSTLKVLHWAKELKFGKDEANTLNYDLRVLGRKGMYNISAVAGMSELAEVKASIPGILKSVEFNDGHKYLDFDADTDTVAAWTIGGLVAGKVLAKVGFFAILAKFGKIIFLAIAAGFAAVRKFFFGKKDQVTTRPQEEETALLEENNPTEE</sequence>
<protein>
    <submittedName>
        <fullName evidence="2">DUF2167 domain containing protein</fullName>
    </submittedName>
</protein>
<evidence type="ECO:0000313" key="3">
    <source>
        <dbReference type="Proteomes" id="UP000050443"/>
    </source>
</evidence>
<gene>
    <name evidence="2" type="ORF">RC62_2895</name>
</gene>
<comment type="caution">
    <text evidence="2">The sequence shown here is derived from an EMBL/GenBank/DDBJ whole genome shotgun (WGS) entry which is preliminary data.</text>
</comment>
<name>A0A0Q0W0J8_9FLAO</name>
<feature type="transmembrane region" description="Helical" evidence="1">
    <location>
        <begin position="255"/>
        <end position="279"/>
    </location>
</feature>
<dbReference type="PATRIC" id="fig|362413.3.peg.2845"/>
<accession>A0A0Q0W0J8</accession>
<dbReference type="Pfam" id="PF09935">
    <property type="entry name" value="DUF2167"/>
    <property type="match status" value="1"/>
</dbReference>
<organism evidence="2 3">
    <name type="scientific">Flavobacterium aquidurense</name>
    <dbReference type="NCBI Taxonomy" id="362413"/>
    <lineage>
        <taxon>Bacteria</taxon>
        <taxon>Pseudomonadati</taxon>
        <taxon>Bacteroidota</taxon>
        <taxon>Flavobacteriia</taxon>
        <taxon>Flavobacteriales</taxon>
        <taxon>Flavobacteriaceae</taxon>
        <taxon>Flavobacterium</taxon>
    </lineage>
</organism>
<dbReference type="OrthoDB" id="196355at2"/>
<proteinExistence type="predicted"/>
<dbReference type="AlphaFoldDB" id="A0A0Q0W0J8"/>
<evidence type="ECO:0000256" key="1">
    <source>
        <dbReference type="SAM" id="Phobius"/>
    </source>
</evidence>
<keyword evidence="1" id="KW-1133">Transmembrane helix</keyword>
<dbReference type="EMBL" id="JRLF01000015">
    <property type="protein sequence ID" value="KQB37729.1"/>
    <property type="molecule type" value="Genomic_DNA"/>
</dbReference>
<dbReference type="InterPro" id="IPR018682">
    <property type="entry name" value="DUF2167_membr"/>
</dbReference>
<dbReference type="STRING" id="362413.RC62_2895"/>